<comment type="caution">
    <text evidence="2">The sequence shown here is derived from an EMBL/GenBank/DDBJ whole genome shotgun (WGS) entry which is preliminary data.</text>
</comment>
<protein>
    <submittedName>
        <fullName evidence="2">Uncharacterized protein</fullName>
    </submittedName>
</protein>
<evidence type="ECO:0000313" key="2">
    <source>
        <dbReference type="EMBL" id="GAA2595963.1"/>
    </source>
</evidence>
<dbReference type="EMBL" id="BAAARJ010000002">
    <property type="protein sequence ID" value="GAA2595963.1"/>
    <property type="molecule type" value="Genomic_DNA"/>
</dbReference>
<feature type="region of interest" description="Disordered" evidence="1">
    <location>
        <begin position="116"/>
        <end position="135"/>
    </location>
</feature>
<organism evidence="2 3">
    <name type="scientific">Streptomyces axinellae</name>
    <dbReference type="NCBI Taxonomy" id="552788"/>
    <lineage>
        <taxon>Bacteria</taxon>
        <taxon>Bacillati</taxon>
        <taxon>Actinomycetota</taxon>
        <taxon>Actinomycetes</taxon>
        <taxon>Kitasatosporales</taxon>
        <taxon>Streptomycetaceae</taxon>
        <taxon>Streptomyces</taxon>
    </lineage>
</organism>
<sequence length="135" mass="14474">MRVSPAFETGVRRDGTPSDAALVEPEGIAGMAWMPVTVRGQKAVNVLQPEAGGVTGTLEIASPGLGGTEVGDQVVAQERWGELLDAFGNVEEHPVKRVQVLARQMKSDPCARQRFIAQRDESAASPRRRPTLRSG</sequence>
<reference evidence="2 3" key="1">
    <citation type="journal article" date="2019" name="Int. J. Syst. Evol. Microbiol.">
        <title>The Global Catalogue of Microorganisms (GCM) 10K type strain sequencing project: providing services to taxonomists for standard genome sequencing and annotation.</title>
        <authorList>
            <consortium name="The Broad Institute Genomics Platform"/>
            <consortium name="The Broad Institute Genome Sequencing Center for Infectious Disease"/>
            <person name="Wu L."/>
            <person name="Ma J."/>
        </authorList>
    </citation>
    <scope>NUCLEOTIDE SEQUENCE [LARGE SCALE GENOMIC DNA]</scope>
    <source>
        <strain evidence="2 3">JCM 16373</strain>
    </source>
</reference>
<dbReference type="RefSeq" id="WP_344562375.1">
    <property type="nucleotide sequence ID" value="NZ_BAAARJ010000002.1"/>
</dbReference>
<dbReference type="Proteomes" id="UP001501447">
    <property type="component" value="Unassembled WGS sequence"/>
</dbReference>
<feature type="compositionally biased region" description="Basic residues" evidence="1">
    <location>
        <begin position="126"/>
        <end position="135"/>
    </location>
</feature>
<proteinExistence type="predicted"/>
<accession>A0ABN3PPC7</accession>
<gene>
    <name evidence="2" type="ORF">GCM10009863_06550</name>
</gene>
<evidence type="ECO:0000313" key="3">
    <source>
        <dbReference type="Proteomes" id="UP001501447"/>
    </source>
</evidence>
<keyword evidence="3" id="KW-1185">Reference proteome</keyword>
<name>A0ABN3PPC7_9ACTN</name>
<evidence type="ECO:0000256" key="1">
    <source>
        <dbReference type="SAM" id="MobiDB-lite"/>
    </source>
</evidence>